<feature type="transmembrane region" description="Helical" evidence="1">
    <location>
        <begin position="97"/>
        <end position="118"/>
    </location>
</feature>
<gene>
    <name evidence="3" type="ORF">BN997_01870</name>
</gene>
<evidence type="ECO:0000256" key="1">
    <source>
        <dbReference type="SAM" id="Phobius"/>
    </source>
</evidence>
<reference evidence="3 4" key="1">
    <citation type="submission" date="2014-11" db="EMBL/GenBank/DDBJ databases">
        <authorList>
            <person name="Urmite Genomes Urmite Genomes"/>
        </authorList>
    </citation>
    <scope>NUCLEOTIDE SEQUENCE [LARGE SCALE GENOMIC DNA]</scope>
    <source>
        <strain evidence="3 4">Oc5</strain>
    </source>
</reference>
<feature type="domain" description="DUF218" evidence="2">
    <location>
        <begin position="166"/>
        <end position="315"/>
    </location>
</feature>
<feature type="transmembrane region" description="Helical" evidence="1">
    <location>
        <begin position="31"/>
        <end position="51"/>
    </location>
</feature>
<organism evidence="3 4">
    <name type="scientific">Oceanobacillus oncorhynchi</name>
    <dbReference type="NCBI Taxonomy" id="545501"/>
    <lineage>
        <taxon>Bacteria</taxon>
        <taxon>Bacillati</taxon>
        <taxon>Bacillota</taxon>
        <taxon>Bacilli</taxon>
        <taxon>Bacillales</taxon>
        <taxon>Bacillaceae</taxon>
        <taxon>Oceanobacillus</taxon>
    </lineage>
</organism>
<dbReference type="AlphaFoldDB" id="A0A0A1M9K3"/>
<proteinExistence type="predicted"/>
<feature type="transmembrane region" description="Helical" evidence="1">
    <location>
        <begin position="6"/>
        <end position="22"/>
    </location>
</feature>
<accession>A0A0A1M9K3</accession>
<sequence length="346" mass="39550">MIYFIASIPLLFLILFLISYLRDPRKLINGFLFNGFLITFFFFCAFFYIYIDGPYQYIVLVFPALLLILMIPFGVLALIAGLFYNAKVLMEKEGKRFRNSLTLIMAIGILTLIIFNMVNPTQFFPEYLHPLFGGASLVVIYVFLHMFNFLTAYGLNQWSRPKRNQDFIIVLGSGLINDRVSPLLASRIDKAIEFYHQQKKVTVPPKIIFSGGQGPDEGLPEAEAMQNYAVEKGIPVEDTIQEDKSVSTYENMRFSKRIMDNLSGEGTYQSIFATNNFHLFRAGIYARKAGLDSQGIGSKTAFYYWPNAMVREYIAVVVMGRRRHFMAVSCIMGFALLLSIISYFFT</sequence>
<evidence type="ECO:0000259" key="2">
    <source>
        <dbReference type="Pfam" id="PF02698"/>
    </source>
</evidence>
<dbReference type="Pfam" id="PF02698">
    <property type="entry name" value="DUF218"/>
    <property type="match status" value="1"/>
</dbReference>
<feature type="transmembrane region" description="Helical" evidence="1">
    <location>
        <begin position="130"/>
        <end position="155"/>
    </location>
</feature>
<dbReference type="GO" id="GO:0000270">
    <property type="term" value="P:peptidoglycan metabolic process"/>
    <property type="evidence" value="ECO:0007669"/>
    <property type="project" value="TreeGrafter"/>
</dbReference>
<dbReference type="GO" id="GO:0043164">
    <property type="term" value="P:Gram-negative-bacterium-type cell wall biogenesis"/>
    <property type="evidence" value="ECO:0007669"/>
    <property type="project" value="TreeGrafter"/>
</dbReference>
<dbReference type="InterPro" id="IPR003848">
    <property type="entry name" value="DUF218"/>
</dbReference>
<dbReference type="InterPro" id="IPR051599">
    <property type="entry name" value="Cell_Envelope_Assoc"/>
</dbReference>
<dbReference type="PANTHER" id="PTHR30336">
    <property type="entry name" value="INNER MEMBRANE PROTEIN, PROBABLE PERMEASE"/>
    <property type="match status" value="1"/>
</dbReference>
<keyword evidence="4" id="KW-1185">Reference proteome</keyword>
<keyword evidence="1" id="KW-1133">Transmembrane helix</keyword>
<dbReference type="GO" id="GO:0005886">
    <property type="term" value="C:plasma membrane"/>
    <property type="evidence" value="ECO:0007669"/>
    <property type="project" value="TreeGrafter"/>
</dbReference>
<dbReference type="Proteomes" id="UP000040453">
    <property type="component" value="Unassembled WGS sequence"/>
</dbReference>
<keyword evidence="1" id="KW-0472">Membrane</keyword>
<feature type="transmembrane region" description="Helical" evidence="1">
    <location>
        <begin position="57"/>
        <end position="85"/>
    </location>
</feature>
<keyword evidence="1" id="KW-0812">Transmembrane</keyword>
<feature type="transmembrane region" description="Helical" evidence="1">
    <location>
        <begin position="325"/>
        <end position="345"/>
    </location>
</feature>
<dbReference type="STRING" id="545501.BN997_01870"/>
<name>A0A0A1M9K3_9BACI</name>
<evidence type="ECO:0000313" key="4">
    <source>
        <dbReference type="Proteomes" id="UP000040453"/>
    </source>
</evidence>
<dbReference type="CDD" id="cd06259">
    <property type="entry name" value="YdcF-like"/>
    <property type="match status" value="1"/>
</dbReference>
<dbReference type="RefSeq" id="WP_042531549.1">
    <property type="nucleotide sequence ID" value="NZ_CDGG01000001.1"/>
</dbReference>
<dbReference type="EMBL" id="CDGG01000001">
    <property type="protein sequence ID" value="CEI82015.1"/>
    <property type="molecule type" value="Genomic_DNA"/>
</dbReference>
<dbReference type="PANTHER" id="PTHR30336:SF18">
    <property type="entry name" value="MEMBRANE PROTEIN"/>
    <property type="match status" value="1"/>
</dbReference>
<dbReference type="InterPro" id="IPR014729">
    <property type="entry name" value="Rossmann-like_a/b/a_fold"/>
</dbReference>
<protein>
    <recommendedName>
        <fullName evidence="2">DUF218 domain-containing protein</fullName>
    </recommendedName>
</protein>
<dbReference type="Gene3D" id="3.40.50.620">
    <property type="entry name" value="HUPs"/>
    <property type="match status" value="1"/>
</dbReference>
<dbReference type="FunFam" id="3.40.50.620:FF:000150">
    <property type="entry name" value="Integral membrane protein"/>
    <property type="match status" value="1"/>
</dbReference>
<evidence type="ECO:0000313" key="3">
    <source>
        <dbReference type="EMBL" id="CEI82015.1"/>
    </source>
</evidence>